<accession>A0A8M1HBP2</accession>
<feature type="region of interest" description="Disordered" evidence="1">
    <location>
        <begin position="416"/>
        <end position="439"/>
    </location>
</feature>
<dbReference type="RefSeq" id="XP_040925868.1">
    <property type="nucleotide sequence ID" value="XM_041069934.2"/>
</dbReference>
<organism evidence="2 4">
    <name type="scientific">Betta splendens</name>
    <name type="common">Siamese fighting fish</name>
    <dbReference type="NCBI Taxonomy" id="158456"/>
    <lineage>
        <taxon>Eukaryota</taxon>
        <taxon>Metazoa</taxon>
        <taxon>Chordata</taxon>
        <taxon>Craniata</taxon>
        <taxon>Vertebrata</taxon>
        <taxon>Euteleostomi</taxon>
        <taxon>Actinopterygii</taxon>
        <taxon>Neopterygii</taxon>
        <taxon>Teleostei</taxon>
        <taxon>Neoteleostei</taxon>
        <taxon>Acanthomorphata</taxon>
        <taxon>Anabantaria</taxon>
        <taxon>Anabantiformes</taxon>
        <taxon>Anabantoidei</taxon>
        <taxon>Osphronemidae</taxon>
        <taxon>Betta</taxon>
    </lineage>
</organism>
<keyword evidence="2" id="KW-1185">Reference proteome</keyword>
<sequence>MDAFSPVSSPPPRPRSLDSGVDVLVEINSDDFQPSSEEEETRDDKQNLSRHRSSPELKGNVSNELSDPDATEELKVCPSSVTPEADAGSTLDVPPPLPPKFYKKTRTCEETTNQGTALKALTEEEESLNSYQRPSLAGRVKGFNQSSDGEIPEHDTLGTVPEPQSEPSLPAKPPKKPPRIHIPGRQKTCKQDAVKGESEKRSPVLPKPKPRKQNPVRREEEVKVTDRPKQQDQLDTRTTGLDVEGPEGAAELEMTPQQEEMLSEAAQDEADGRSSPGPGPVHGTEEPSVDAQEPGETEVERRQKQTQKARLRLKQLAKNIASKFKEMREERRRNKAEGADPAAVTQEETEAREGGGGKEEEEERKDAITEMPTITSRFKNRQEASESPFGSFKVYSHTALYGDLLSDDAWSRLLSLEQSSPESSEPPTRLSGSLPSGAAPEVVLGAQMCPDVPSVDSVAPEEGSLYEDVEISGFNPKETSSAASSHSPEENSDPSLETNSIYETVELKQPLQCKDYFTTVKPHVRLDSSIQKYLIKLNKKRKHKRKRHRTKWHHRTNAVSSNTSLQIFSSSVFYRVATAGGDEEQVHTEPDSECETRREMNHS</sequence>
<feature type="region of interest" description="Disordered" evidence="1">
    <location>
        <begin position="581"/>
        <end position="603"/>
    </location>
</feature>
<evidence type="ECO:0000256" key="1">
    <source>
        <dbReference type="SAM" id="MobiDB-lite"/>
    </source>
</evidence>
<dbReference type="OrthoDB" id="8961070at2759"/>
<feature type="compositionally biased region" description="Basic and acidic residues" evidence="1">
    <location>
        <begin position="216"/>
        <end position="235"/>
    </location>
</feature>
<protein>
    <submittedName>
        <fullName evidence="3 4">Mediator of RNA polymerase II transcription subunit 1.1-like isoform X1</fullName>
    </submittedName>
</protein>
<feature type="compositionally biased region" description="Basic residues" evidence="1">
    <location>
        <begin position="173"/>
        <end position="188"/>
    </location>
</feature>
<reference evidence="3 4" key="1">
    <citation type="submission" date="2025-04" db="UniProtKB">
        <authorList>
            <consortium name="RefSeq"/>
        </authorList>
    </citation>
    <scope>IDENTIFICATION</scope>
</reference>
<dbReference type="Proteomes" id="UP000515150">
    <property type="component" value="Chromosome 1"/>
</dbReference>
<evidence type="ECO:0000313" key="4">
    <source>
        <dbReference type="RefSeq" id="XP_040925868.1"/>
    </source>
</evidence>
<evidence type="ECO:0000313" key="2">
    <source>
        <dbReference type="Proteomes" id="UP000515150"/>
    </source>
</evidence>
<evidence type="ECO:0000313" key="3">
    <source>
        <dbReference type="RefSeq" id="XP_040925867.1"/>
    </source>
</evidence>
<feature type="compositionally biased region" description="Basic and acidic residues" evidence="1">
    <location>
        <begin position="189"/>
        <end position="202"/>
    </location>
</feature>
<dbReference type="RefSeq" id="XP_040925867.1">
    <property type="nucleotide sequence ID" value="XM_041069933.2"/>
</dbReference>
<feature type="compositionally biased region" description="Low complexity" evidence="1">
    <location>
        <begin position="416"/>
        <end position="431"/>
    </location>
</feature>
<gene>
    <name evidence="3 4" type="primary">LOC114851448</name>
</gene>
<feature type="region of interest" description="Disordered" evidence="1">
    <location>
        <begin position="451"/>
        <end position="496"/>
    </location>
</feature>
<name>A0A8M1HBP2_BETSP</name>
<feature type="compositionally biased region" description="Basic and acidic residues" evidence="1">
    <location>
        <begin position="323"/>
        <end position="338"/>
    </location>
</feature>
<proteinExistence type="predicted"/>
<feature type="region of interest" description="Disordered" evidence="1">
    <location>
        <begin position="1"/>
        <end position="390"/>
    </location>
</feature>
<dbReference type="GeneID" id="114851448"/>
<feature type="compositionally biased region" description="Basic and acidic residues" evidence="1">
    <location>
        <begin position="349"/>
        <end position="368"/>
    </location>
</feature>
<dbReference type="AlphaFoldDB" id="A0A8M1HBP2"/>
<feature type="compositionally biased region" description="Basic and acidic residues" evidence="1">
    <location>
        <begin position="584"/>
        <end position="603"/>
    </location>
</feature>
<feature type="compositionally biased region" description="Polar residues" evidence="1">
    <location>
        <begin position="477"/>
        <end position="486"/>
    </location>
</feature>
<feature type="compositionally biased region" description="Basic residues" evidence="1">
    <location>
        <begin position="304"/>
        <end position="315"/>
    </location>
</feature>